<dbReference type="PANTHER" id="PTHR33710:SF71">
    <property type="entry name" value="ENDONUCLEASE_EXONUCLEASE_PHOSPHATASE DOMAIN-CONTAINING PROTEIN"/>
    <property type="match status" value="1"/>
</dbReference>
<evidence type="ECO:0000313" key="2">
    <source>
        <dbReference type="Proteomes" id="UP001281410"/>
    </source>
</evidence>
<sequence length="461" mass="52884">METKSDNVRMEILCVKLGFVGKLVVNCSGRSGGLCMLWSAKVLITLLSFSVDHIDVQVDSFCNKWCRLTVFYGNPASNQRFHSWNLLKRLAGMSSLPWVCLGYFNEVLDKSEKMGGIPKNWNLLTAFREALDDCGLEGLGFVGPLFTWCNKREGETMIQERLDRCTGSIKWKLLFPHFTVFHLDYWRSDHRPILLEFSNHSVVLGNVRKKRRFHFEECWMDNQDCRDLISRVCVDRGGFNAVDVVIGNIKACGLSLDSWNGQCKRRLKEVIINKKMELKDAYNNTSSFSWESIHQIEAQLDSALEIEERYWRQRSRIEWLKCGDRNTRFFHMKASVRQARNKIKGLFGNGGQWYSSKRGAMKAPGRDGLPALFYQRLWGKVGLGKLGFSERWINLIMRCISSVSYSFVLNGDIYGDIKLTHGLRQGDPLSPYLFIICAEGFSTLVQQAVNMGNLQGFEVQP</sequence>
<dbReference type="Proteomes" id="UP001281410">
    <property type="component" value="Unassembled WGS sequence"/>
</dbReference>
<name>A0AAE0E242_9ROSI</name>
<dbReference type="EMBL" id="JANJYJ010000006">
    <property type="protein sequence ID" value="KAK3204446.1"/>
    <property type="molecule type" value="Genomic_DNA"/>
</dbReference>
<proteinExistence type="predicted"/>
<reference evidence="1" key="1">
    <citation type="journal article" date="2023" name="Plant J.">
        <title>Genome sequences and population genomics provide insights into the demographic history, inbreeding, and mutation load of two 'living fossil' tree species of Dipteronia.</title>
        <authorList>
            <person name="Feng Y."/>
            <person name="Comes H.P."/>
            <person name="Chen J."/>
            <person name="Zhu S."/>
            <person name="Lu R."/>
            <person name="Zhang X."/>
            <person name="Li P."/>
            <person name="Qiu J."/>
            <person name="Olsen K.M."/>
            <person name="Qiu Y."/>
        </authorList>
    </citation>
    <scope>NUCLEOTIDE SEQUENCE</scope>
    <source>
        <strain evidence="1">NBL</strain>
    </source>
</reference>
<dbReference type="InterPro" id="IPR036691">
    <property type="entry name" value="Endo/exonu/phosph_ase_sf"/>
</dbReference>
<dbReference type="SUPFAM" id="SSF56219">
    <property type="entry name" value="DNase I-like"/>
    <property type="match status" value="1"/>
</dbReference>
<accession>A0AAE0E242</accession>
<keyword evidence="2" id="KW-1185">Reference proteome</keyword>
<gene>
    <name evidence="1" type="ORF">Dsin_018492</name>
</gene>
<organism evidence="1 2">
    <name type="scientific">Dipteronia sinensis</name>
    <dbReference type="NCBI Taxonomy" id="43782"/>
    <lineage>
        <taxon>Eukaryota</taxon>
        <taxon>Viridiplantae</taxon>
        <taxon>Streptophyta</taxon>
        <taxon>Embryophyta</taxon>
        <taxon>Tracheophyta</taxon>
        <taxon>Spermatophyta</taxon>
        <taxon>Magnoliopsida</taxon>
        <taxon>eudicotyledons</taxon>
        <taxon>Gunneridae</taxon>
        <taxon>Pentapetalae</taxon>
        <taxon>rosids</taxon>
        <taxon>malvids</taxon>
        <taxon>Sapindales</taxon>
        <taxon>Sapindaceae</taxon>
        <taxon>Hippocastanoideae</taxon>
        <taxon>Acereae</taxon>
        <taxon>Dipteronia</taxon>
    </lineage>
</organism>
<protein>
    <recommendedName>
        <fullName evidence="3">Reverse transcriptase</fullName>
    </recommendedName>
</protein>
<dbReference type="AlphaFoldDB" id="A0AAE0E242"/>
<dbReference type="PANTHER" id="PTHR33710">
    <property type="entry name" value="BNAC02G09200D PROTEIN"/>
    <property type="match status" value="1"/>
</dbReference>
<evidence type="ECO:0000313" key="1">
    <source>
        <dbReference type="EMBL" id="KAK3204446.1"/>
    </source>
</evidence>
<dbReference type="Gene3D" id="3.60.10.10">
    <property type="entry name" value="Endonuclease/exonuclease/phosphatase"/>
    <property type="match status" value="1"/>
</dbReference>
<comment type="caution">
    <text evidence="1">The sequence shown here is derived from an EMBL/GenBank/DDBJ whole genome shotgun (WGS) entry which is preliminary data.</text>
</comment>
<evidence type="ECO:0008006" key="3">
    <source>
        <dbReference type="Google" id="ProtNLM"/>
    </source>
</evidence>